<dbReference type="InterPro" id="IPR009936">
    <property type="entry name" value="DUF1468"/>
</dbReference>
<evidence type="ECO:0000256" key="1">
    <source>
        <dbReference type="SAM" id="Phobius"/>
    </source>
</evidence>
<sequence>MSAPVAAAPRRTVLSGRGELVLALLLLVLAGVLLHGNLTMDVVGDGGLLGPQGFAWLVMGIATVVAVLLVRAAFAKPAEQRARDHAASADTNWRAVLTTFGGLLAFTALLETVGWLVMATALFATVATGLGNRNLLRSITVGFILASVVQITFSGMLGLALPSGLLGRG</sequence>
<feature type="transmembrane region" description="Helical" evidence="1">
    <location>
        <begin position="53"/>
        <end position="74"/>
    </location>
</feature>
<reference evidence="3 4" key="1">
    <citation type="journal article" date="2014" name="Int. J. Syst. Evol. Microbiol.">
        <title>Nocardioides zeae sp. nov., isolated from the stem of Zea mays.</title>
        <authorList>
            <person name="Glaeser S.P."/>
            <person name="McInroy J.A."/>
            <person name="Busse H.J."/>
            <person name="Kampfer P."/>
        </authorList>
    </citation>
    <scope>NUCLEOTIDE SEQUENCE [LARGE SCALE GENOMIC DNA]</scope>
    <source>
        <strain evidence="3 4">JCM 30728</strain>
    </source>
</reference>
<name>A0A6P0HM27_9ACTN</name>
<proteinExistence type="predicted"/>
<comment type="caution">
    <text evidence="3">The sequence shown here is derived from an EMBL/GenBank/DDBJ whole genome shotgun (WGS) entry which is preliminary data.</text>
</comment>
<evidence type="ECO:0000313" key="4">
    <source>
        <dbReference type="Proteomes" id="UP000468687"/>
    </source>
</evidence>
<organism evidence="3 4">
    <name type="scientific">Nocardioides zeae</name>
    <dbReference type="NCBI Taxonomy" id="1457234"/>
    <lineage>
        <taxon>Bacteria</taxon>
        <taxon>Bacillati</taxon>
        <taxon>Actinomycetota</taxon>
        <taxon>Actinomycetes</taxon>
        <taxon>Propionibacteriales</taxon>
        <taxon>Nocardioidaceae</taxon>
        <taxon>Nocardioides</taxon>
    </lineage>
</organism>
<feature type="transmembrane region" description="Helical" evidence="1">
    <location>
        <begin position="138"/>
        <end position="161"/>
    </location>
</feature>
<feature type="domain" description="DUF1468" evidence="2">
    <location>
        <begin position="21"/>
        <end position="162"/>
    </location>
</feature>
<feature type="transmembrane region" description="Helical" evidence="1">
    <location>
        <begin position="95"/>
        <end position="118"/>
    </location>
</feature>
<keyword evidence="4" id="KW-1185">Reference proteome</keyword>
<keyword evidence="1" id="KW-1133">Transmembrane helix</keyword>
<evidence type="ECO:0000313" key="3">
    <source>
        <dbReference type="EMBL" id="NEN78685.1"/>
    </source>
</evidence>
<dbReference type="EMBL" id="JAAGXA010000006">
    <property type="protein sequence ID" value="NEN78685.1"/>
    <property type="molecule type" value="Genomic_DNA"/>
</dbReference>
<evidence type="ECO:0000259" key="2">
    <source>
        <dbReference type="Pfam" id="PF07331"/>
    </source>
</evidence>
<protein>
    <submittedName>
        <fullName evidence="3">Tripartite tricarboxylate transporter TctB family protein</fullName>
    </submittedName>
</protein>
<dbReference type="RefSeq" id="WP_163772229.1">
    <property type="nucleotide sequence ID" value="NZ_JAAGXA010000006.1"/>
</dbReference>
<dbReference type="Proteomes" id="UP000468687">
    <property type="component" value="Unassembled WGS sequence"/>
</dbReference>
<keyword evidence="1" id="KW-0812">Transmembrane</keyword>
<accession>A0A6P0HM27</accession>
<dbReference type="AlphaFoldDB" id="A0A6P0HM27"/>
<gene>
    <name evidence="3" type="ORF">G3T38_10385</name>
</gene>
<keyword evidence="1" id="KW-0472">Membrane</keyword>
<feature type="transmembrane region" description="Helical" evidence="1">
    <location>
        <begin position="20"/>
        <end position="38"/>
    </location>
</feature>
<dbReference type="Pfam" id="PF07331">
    <property type="entry name" value="TctB"/>
    <property type="match status" value="1"/>
</dbReference>